<dbReference type="NCBIfam" id="TIGR03276">
    <property type="entry name" value="Phn-HD"/>
    <property type="match status" value="1"/>
</dbReference>
<protein>
    <submittedName>
        <fullName evidence="2">HDIG domain-containing protein</fullName>
    </submittedName>
</protein>
<dbReference type="AlphaFoldDB" id="A0A3E1NDL2"/>
<dbReference type="InterPro" id="IPR006675">
    <property type="entry name" value="HDIG_dom"/>
</dbReference>
<proteinExistence type="predicted"/>
<dbReference type="EMBL" id="QTJU01000012">
    <property type="protein sequence ID" value="RFM26030.1"/>
    <property type="molecule type" value="Genomic_DNA"/>
</dbReference>
<dbReference type="PANTHER" id="PTHR40202:SF1">
    <property type="entry name" value="HD DOMAIN-CONTAINING PROTEIN"/>
    <property type="match status" value="1"/>
</dbReference>
<dbReference type="InterPro" id="IPR017670">
    <property type="entry name" value="Phosphonate_degrad-assoc"/>
</dbReference>
<dbReference type="SUPFAM" id="SSF109604">
    <property type="entry name" value="HD-domain/PDEase-like"/>
    <property type="match status" value="1"/>
</dbReference>
<evidence type="ECO:0000313" key="3">
    <source>
        <dbReference type="Proteomes" id="UP000261284"/>
    </source>
</evidence>
<dbReference type="NCBIfam" id="TIGR00277">
    <property type="entry name" value="HDIG"/>
    <property type="match status" value="1"/>
</dbReference>
<name>A0A3E1NDL2_9BACT</name>
<dbReference type="Proteomes" id="UP000261284">
    <property type="component" value="Unassembled WGS sequence"/>
</dbReference>
<evidence type="ECO:0000259" key="1">
    <source>
        <dbReference type="Pfam" id="PF01966"/>
    </source>
</evidence>
<feature type="domain" description="HD" evidence="1">
    <location>
        <begin position="35"/>
        <end position="111"/>
    </location>
</feature>
<comment type="caution">
    <text evidence="2">The sequence shown here is derived from an EMBL/GenBank/DDBJ whole genome shotgun (WGS) entry which is preliminary data.</text>
</comment>
<accession>A0A3E1NDL2</accession>
<dbReference type="InterPro" id="IPR006674">
    <property type="entry name" value="HD_domain"/>
</dbReference>
<dbReference type="Pfam" id="PF01966">
    <property type="entry name" value="HD"/>
    <property type="match status" value="1"/>
</dbReference>
<keyword evidence="3" id="KW-1185">Reference proteome</keyword>
<dbReference type="InterPro" id="IPR052567">
    <property type="entry name" value="OP_Dioxygenase"/>
</dbReference>
<dbReference type="PANTHER" id="PTHR40202">
    <property type="match status" value="1"/>
</dbReference>
<dbReference type="OrthoDB" id="823268at2"/>
<evidence type="ECO:0000313" key="2">
    <source>
        <dbReference type="EMBL" id="RFM26030.1"/>
    </source>
</evidence>
<sequence length="191" mass="21258">MIHSDKNQQIAAGIMQLFKQHGAADYDGEPVTQSSHMIQCAMQALAEGGDMELVLGAFLHDIGHLLKHEQPTEAMGDYGVVNHEGIGAAYLKQHGFSDRICAMVDMHVQAKRYLVATDPGYRAKLSPASLQTLEWQGGPMSDTEAAAFSRHPFFEDIIKVRRWDELAKSTDTVLLPLSHFEKMMVDYLNDN</sequence>
<dbReference type="Gene3D" id="1.10.3210.10">
    <property type="entry name" value="Hypothetical protein af1432"/>
    <property type="match status" value="1"/>
</dbReference>
<reference evidence="2 3" key="1">
    <citation type="submission" date="2018-08" db="EMBL/GenBank/DDBJ databases">
        <title>Chitinophagaceae sp. K23C18032701, a novel bacterium isolated from forest soil.</title>
        <authorList>
            <person name="Wang C."/>
        </authorList>
    </citation>
    <scope>NUCLEOTIDE SEQUENCE [LARGE SCALE GENOMIC DNA]</scope>
    <source>
        <strain evidence="2 3">K23C18032701</strain>
    </source>
</reference>
<organism evidence="2 3">
    <name type="scientific">Deminuibacter soli</name>
    <dbReference type="NCBI Taxonomy" id="2291815"/>
    <lineage>
        <taxon>Bacteria</taxon>
        <taxon>Pseudomonadati</taxon>
        <taxon>Bacteroidota</taxon>
        <taxon>Chitinophagia</taxon>
        <taxon>Chitinophagales</taxon>
        <taxon>Chitinophagaceae</taxon>
        <taxon>Deminuibacter</taxon>
    </lineage>
</organism>
<dbReference type="RefSeq" id="WP_116849480.1">
    <property type="nucleotide sequence ID" value="NZ_QTJU01000012.1"/>
</dbReference>
<gene>
    <name evidence="2" type="ORF">DXN05_22160</name>
</gene>